<proteinExistence type="predicted"/>
<organism evidence="1 2">
    <name type="scientific">Entomobacter blattae</name>
    <dbReference type="NCBI Taxonomy" id="2762277"/>
    <lineage>
        <taxon>Bacteria</taxon>
        <taxon>Pseudomonadati</taxon>
        <taxon>Pseudomonadota</taxon>
        <taxon>Alphaproteobacteria</taxon>
        <taxon>Acetobacterales</taxon>
        <taxon>Acetobacteraceae</taxon>
        <taxon>Entomobacter</taxon>
    </lineage>
</organism>
<dbReference type="AlphaFoldDB" id="A0A7H1NRW3"/>
<accession>A0A7H1NRW3</accession>
<protein>
    <submittedName>
        <fullName evidence="1">Uncharacterized protein</fullName>
    </submittedName>
</protein>
<sequence>MVKIFEKSQIPLPSTLSRRQLLTALLPSAIGLSLGSIPFQASSQPLRATLSSATQGIPDPTAYTLLVAAPGLPSQERWKQILLSALKETLPGGDIQASAVPGQDGVSGANQFDTRPENSSHTALLVPGSAIIAALAGDPRVHFDFGRWIPIFKSLTNCVVVGPQALQHPLQARFRKHSFKVAVSTYIGAELPTLLALHLLNFTPLPIVGMGNVDEAVKALLNREVDIIQMDSKHYADHQDEISKAGFGALFSFNATADTRAIPTFSQKYIVERNHPPQGLLYEGWQSLASATTLETACVMPMLTPPQEIAQWRHAINRLLQSQEVVTMAKENFLTLQSLKESNDASFNIMQPSLSAQLAIKRWLTPLLSEWK</sequence>
<dbReference type="RefSeq" id="WP_203412780.1">
    <property type="nucleotide sequence ID" value="NZ_CP060244.1"/>
</dbReference>
<evidence type="ECO:0000313" key="2">
    <source>
        <dbReference type="Proteomes" id="UP000516349"/>
    </source>
</evidence>
<dbReference type="KEGG" id="ebla:JGUZn3_12970"/>
<dbReference type="EMBL" id="CP060244">
    <property type="protein sequence ID" value="QNT78523.1"/>
    <property type="molecule type" value="Genomic_DNA"/>
</dbReference>
<name>A0A7H1NRW3_9PROT</name>
<dbReference type="Proteomes" id="UP000516349">
    <property type="component" value="Chromosome"/>
</dbReference>
<gene>
    <name evidence="1" type="ORF">JGUZn3_12970</name>
</gene>
<keyword evidence="2" id="KW-1185">Reference proteome</keyword>
<evidence type="ECO:0000313" key="1">
    <source>
        <dbReference type="EMBL" id="QNT78523.1"/>
    </source>
</evidence>
<reference evidence="1 2" key="1">
    <citation type="submission" date="2020-08" db="EMBL/GenBank/DDBJ databases">
        <title>Complete genome sequence of Entomobacter blattae G55GP.</title>
        <authorList>
            <person name="Poehlein A."/>
            <person name="Guzman J."/>
            <person name="Daniel R."/>
            <person name="Vilcinskas A."/>
        </authorList>
    </citation>
    <scope>NUCLEOTIDE SEQUENCE [LARGE SCALE GENOMIC DNA]</scope>
    <source>
        <strain evidence="1 2">G55GP</strain>
    </source>
</reference>